<accession>A0AAP2DR72</accession>
<protein>
    <submittedName>
        <fullName evidence="3">DUF1566 domain-containing protein</fullName>
    </submittedName>
</protein>
<dbReference type="SUPFAM" id="SSF56436">
    <property type="entry name" value="C-type lectin-like"/>
    <property type="match status" value="1"/>
</dbReference>
<evidence type="ECO:0000313" key="3">
    <source>
        <dbReference type="EMBL" id="MBT1701055.1"/>
    </source>
</evidence>
<reference evidence="3 4" key="1">
    <citation type="submission" date="2021-05" db="EMBL/GenBank/DDBJ databases">
        <title>A Polyphasic approach of four new species of the genus Ohtaekwangia: Ohtaekwangia histidinii sp. nov., Ohtaekwangia cretensis sp. nov., Ohtaekwangia indiensis sp. nov., Ohtaekwangia reichenbachii sp. nov. from diverse environment.</title>
        <authorList>
            <person name="Octaviana S."/>
        </authorList>
    </citation>
    <scope>NUCLEOTIDE SEQUENCE [LARGE SCALE GENOMIC DNA]</scope>
    <source>
        <strain evidence="3 4">PWU4</strain>
    </source>
</reference>
<evidence type="ECO:0000313" key="4">
    <source>
        <dbReference type="Proteomes" id="UP001319200"/>
    </source>
</evidence>
<feature type="signal peptide" evidence="1">
    <location>
        <begin position="1"/>
        <end position="19"/>
    </location>
</feature>
<keyword evidence="4" id="KW-1185">Reference proteome</keyword>
<dbReference type="RefSeq" id="WP_254169742.1">
    <property type="nucleotide sequence ID" value="NZ_JAHESF010000055.1"/>
</dbReference>
<proteinExistence type="predicted"/>
<keyword evidence="1" id="KW-0732">Signal</keyword>
<feature type="chain" id="PRO_5042819550" evidence="1">
    <location>
        <begin position="20"/>
        <end position="186"/>
    </location>
</feature>
<dbReference type="AlphaFoldDB" id="A0AAP2DR72"/>
<organism evidence="3 4">
    <name type="scientific">Chryseosolibacter histidini</name>
    <dbReference type="NCBI Taxonomy" id="2782349"/>
    <lineage>
        <taxon>Bacteria</taxon>
        <taxon>Pseudomonadati</taxon>
        <taxon>Bacteroidota</taxon>
        <taxon>Cytophagia</taxon>
        <taxon>Cytophagales</taxon>
        <taxon>Chryseotaleaceae</taxon>
        <taxon>Chryseosolibacter</taxon>
    </lineage>
</organism>
<dbReference type="NCBIfam" id="TIGR02145">
    <property type="entry name" value="Fib_succ_major"/>
    <property type="match status" value="1"/>
</dbReference>
<name>A0AAP2DR72_9BACT</name>
<dbReference type="EMBL" id="JAHESF010000055">
    <property type="protein sequence ID" value="MBT1701055.1"/>
    <property type="molecule type" value="Genomic_DNA"/>
</dbReference>
<dbReference type="InterPro" id="IPR016187">
    <property type="entry name" value="CTDL_fold"/>
</dbReference>
<dbReference type="Pfam" id="PF09603">
    <property type="entry name" value="Fib_succ_major"/>
    <property type="match status" value="1"/>
</dbReference>
<dbReference type="Proteomes" id="UP001319200">
    <property type="component" value="Unassembled WGS sequence"/>
</dbReference>
<evidence type="ECO:0000256" key="1">
    <source>
        <dbReference type="SAM" id="SignalP"/>
    </source>
</evidence>
<sequence length="186" mass="20457">MKLLLTITLIGASVCFVNAQHANRDQVKKMSDGKTWTTKNINIDLPGSFCYDSLPSNCVQHGRLYTWKAAMMVCGQLGEGWRLPTSDEWKTLAKHYGGIFDDSNDNGKAAYVALTDGGASQFNALLSGGRDLQGGYGRIDAHGFYWTATETNDSMAWFANFGKGRPALYLQNDGEKPRAFAVRCVK</sequence>
<evidence type="ECO:0000259" key="2">
    <source>
        <dbReference type="Pfam" id="PF09603"/>
    </source>
</evidence>
<dbReference type="InterPro" id="IPR011871">
    <property type="entry name" value="Fib_succ_major"/>
</dbReference>
<feature type="domain" description="Fibrobacter succinogenes major paralogous" evidence="2">
    <location>
        <begin position="31"/>
        <end position="186"/>
    </location>
</feature>
<gene>
    <name evidence="3" type="ORF">KK083_29450</name>
</gene>
<comment type="caution">
    <text evidence="3">The sequence shown here is derived from an EMBL/GenBank/DDBJ whole genome shotgun (WGS) entry which is preliminary data.</text>
</comment>